<dbReference type="SUPFAM" id="SSF52172">
    <property type="entry name" value="CheY-like"/>
    <property type="match status" value="1"/>
</dbReference>
<dbReference type="Gene3D" id="3.40.50.2300">
    <property type="match status" value="1"/>
</dbReference>
<sequence>MNLKLARQTRVLVIDDQVLAKGYLKYSLEELGFQNIEYADRASNALSAIRRHHYDLIVCSYDLKNEQDGYFLYDQLKEHNELPPSTAFVFISADTTADIVHSIVELQPDDFLAKPFTVRELDRRLGRLLTRKKALKPVYQLIEQSTLDKALLELENFLTEPKNSEFFPLALKLKGELLLACCHYEEAREFYQAIINVQNFTWAQLGLIKSYISLDQDEEAEKLVIELALKQDSMLAAYDLLAALQIKHHEFEDALESVEVASAISPRNLHRHAKALDLSRLTHDYESQFEAAKKIVKIAKNSIHDKPEIYLNVARSGIDFAMTAEEEHTKRLIKQSTEYLKQLKSNFPKADIDDQLKVIDARMLYLEDEVDNARALLNQLNNDAWETESIEGLLDKAKAFHEVGIQDHALKILDMIERRCNNDPAQSDLFLQYVQQEKVEKTEIKLSPKALNNNAVIQYQRGDLQKALETFRQAFTIMPKNPSIALNLLQATAINLKESSSDAAKESLNSTLIHNCLKTIESGRLSEEQEQRYQRVKSVLKDLT</sequence>
<gene>
    <name evidence="9" type="ORF">SAMN05216361_2396</name>
</gene>
<dbReference type="STRING" id="634436.SAMN05216361_2396"/>
<keyword evidence="7" id="KW-0802">TPR repeat</keyword>
<protein>
    <submittedName>
        <fullName evidence="9">Response regulator receiver domain-containing protein</fullName>
    </submittedName>
</protein>
<dbReference type="OrthoDB" id="7298659at2"/>
<dbReference type="InterPro" id="IPR011006">
    <property type="entry name" value="CheY-like_superfamily"/>
</dbReference>
<evidence type="ECO:0000259" key="8">
    <source>
        <dbReference type="PROSITE" id="PS50110"/>
    </source>
</evidence>
<comment type="caution">
    <text evidence="6">Lacks conserved residue(s) required for the propagation of feature annotation.</text>
</comment>
<evidence type="ECO:0000256" key="1">
    <source>
        <dbReference type="ARBA" id="ARBA00022553"/>
    </source>
</evidence>
<evidence type="ECO:0000313" key="10">
    <source>
        <dbReference type="Proteomes" id="UP000184520"/>
    </source>
</evidence>
<keyword evidence="2" id="KW-0902">Two-component regulatory system</keyword>
<dbReference type="RefSeq" id="WP_073322620.1">
    <property type="nucleotide sequence ID" value="NZ_FQWD01000003.1"/>
</dbReference>
<dbReference type="InterPro" id="IPR011990">
    <property type="entry name" value="TPR-like_helical_dom_sf"/>
</dbReference>
<dbReference type="PROSITE" id="PS50110">
    <property type="entry name" value="RESPONSE_REGULATORY"/>
    <property type="match status" value="1"/>
</dbReference>
<evidence type="ECO:0000256" key="7">
    <source>
        <dbReference type="PROSITE-ProRule" id="PRU00339"/>
    </source>
</evidence>
<dbReference type="SUPFAM" id="SSF48452">
    <property type="entry name" value="TPR-like"/>
    <property type="match status" value="1"/>
</dbReference>
<evidence type="ECO:0000313" key="9">
    <source>
        <dbReference type="EMBL" id="SHG48639.1"/>
    </source>
</evidence>
<evidence type="ECO:0000256" key="4">
    <source>
        <dbReference type="ARBA" id="ARBA00023125"/>
    </source>
</evidence>
<dbReference type="CDD" id="cd17589">
    <property type="entry name" value="REC_TPR"/>
    <property type="match status" value="1"/>
</dbReference>
<feature type="repeat" description="TPR" evidence="7">
    <location>
        <begin position="448"/>
        <end position="481"/>
    </location>
</feature>
<dbReference type="InterPro" id="IPR019734">
    <property type="entry name" value="TPR_rpt"/>
</dbReference>
<keyword evidence="5" id="KW-0804">Transcription</keyword>
<dbReference type="SMART" id="SM00448">
    <property type="entry name" value="REC"/>
    <property type="match status" value="1"/>
</dbReference>
<keyword evidence="10" id="KW-1185">Reference proteome</keyword>
<dbReference type="SMART" id="SM00028">
    <property type="entry name" value="TPR"/>
    <property type="match status" value="3"/>
</dbReference>
<dbReference type="Pfam" id="PF00072">
    <property type="entry name" value="Response_reg"/>
    <property type="match status" value="1"/>
</dbReference>
<evidence type="ECO:0000256" key="2">
    <source>
        <dbReference type="ARBA" id="ARBA00023012"/>
    </source>
</evidence>
<dbReference type="Proteomes" id="UP000184520">
    <property type="component" value="Unassembled WGS sequence"/>
</dbReference>
<dbReference type="GO" id="GO:0005829">
    <property type="term" value="C:cytosol"/>
    <property type="evidence" value="ECO:0007669"/>
    <property type="project" value="TreeGrafter"/>
</dbReference>
<dbReference type="PANTHER" id="PTHR48111">
    <property type="entry name" value="REGULATOR OF RPOS"/>
    <property type="match status" value="1"/>
</dbReference>
<dbReference type="Gene3D" id="1.25.40.10">
    <property type="entry name" value="Tetratricopeptide repeat domain"/>
    <property type="match status" value="2"/>
</dbReference>
<feature type="domain" description="Response regulatory" evidence="8">
    <location>
        <begin position="10"/>
        <end position="129"/>
    </location>
</feature>
<evidence type="ECO:0000256" key="3">
    <source>
        <dbReference type="ARBA" id="ARBA00023015"/>
    </source>
</evidence>
<keyword evidence="4" id="KW-0238">DNA-binding</keyword>
<dbReference type="GO" id="GO:0032993">
    <property type="term" value="C:protein-DNA complex"/>
    <property type="evidence" value="ECO:0007669"/>
    <property type="project" value="TreeGrafter"/>
</dbReference>
<organism evidence="9 10">
    <name type="scientific">Marisediminitalea aggregata</name>
    <dbReference type="NCBI Taxonomy" id="634436"/>
    <lineage>
        <taxon>Bacteria</taxon>
        <taxon>Pseudomonadati</taxon>
        <taxon>Pseudomonadota</taxon>
        <taxon>Gammaproteobacteria</taxon>
        <taxon>Alteromonadales</taxon>
        <taxon>Alteromonadaceae</taxon>
        <taxon>Marisediminitalea</taxon>
    </lineage>
</organism>
<dbReference type="InterPro" id="IPR039420">
    <property type="entry name" value="WalR-like"/>
</dbReference>
<evidence type="ECO:0000256" key="5">
    <source>
        <dbReference type="ARBA" id="ARBA00023163"/>
    </source>
</evidence>
<dbReference type="PROSITE" id="PS50005">
    <property type="entry name" value="TPR"/>
    <property type="match status" value="1"/>
</dbReference>
<dbReference type="EMBL" id="FQWD01000003">
    <property type="protein sequence ID" value="SHG48639.1"/>
    <property type="molecule type" value="Genomic_DNA"/>
</dbReference>
<evidence type="ECO:0000256" key="6">
    <source>
        <dbReference type="PROSITE-ProRule" id="PRU00169"/>
    </source>
</evidence>
<dbReference type="GO" id="GO:0000976">
    <property type="term" value="F:transcription cis-regulatory region binding"/>
    <property type="evidence" value="ECO:0007669"/>
    <property type="project" value="TreeGrafter"/>
</dbReference>
<dbReference type="GO" id="GO:0006355">
    <property type="term" value="P:regulation of DNA-templated transcription"/>
    <property type="evidence" value="ECO:0007669"/>
    <property type="project" value="TreeGrafter"/>
</dbReference>
<accession>A0A1M5K847</accession>
<dbReference type="AlphaFoldDB" id="A0A1M5K847"/>
<dbReference type="PANTHER" id="PTHR48111:SF1">
    <property type="entry name" value="TWO-COMPONENT RESPONSE REGULATOR ORR33"/>
    <property type="match status" value="1"/>
</dbReference>
<dbReference type="InterPro" id="IPR001789">
    <property type="entry name" value="Sig_transdc_resp-reg_receiver"/>
</dbReference>
<dbReference type="GO" id="GO:0000156">
    <property type="term" value="F:phosphorelay response regulator activity"/>
    <property type="evidence" value="ECO:0007669"/>
    <property type="project" value="TreeGrafter"/>
</dbReference>
<keyword evidence="3" id="KW-0805">Transcription regulation</keyword>
<reference evidence="10" key="1">
    <citation type="submission" date="2016-11" db="EMBL/GenBank/DDBJ databases">
        <authorList>
            <person name="Varghese N."/>
            <person name="Submissions S."/>
        </authorList>
    </citation>
    <scope>NUCLEOTIDE SEQUENCE [LARGE SCALE GENOMIC DNA]</scope>
    <source>
        <strain evidence="10">CGMCC 1.8995</strain>
    </source>
</reference>
<proteinExistence type="predicted"/>
<name>A0A1M5K847_9ALTE</name>
<keyword evidence="1" id="KW-0597">Phosphoprotein</keyword>